<organism evidence="2">
    <name type="scientific">hydrocarbon metagenome</name>
    <dbReference type="NCBI Taxonomy" id="938273"/>
    <lineage>
        <taxon>unclassified sequences</taxon>
        <taxon>metagenomes</taxon>
        <taxon>ecological metagenomes</taxon>
    </lineage>
</organism>
<name>A0A0W8G579_9ZZZZ</name>
<sequence length="58" mass="6383">MHGHGGQFPGPRACLEPPDDKEKRPLGRGCPGSVGHARKKSFISIDRSWFSRALPNSR</sequence>
<feature type="region of interest" description="Disordered" evidence="1">
    <location>
        <begin position="1"/>
        <end position="37"/>
    </location>
</feature>
<evidence type="ECO:0000313" key="2">
    <source>
        <dbReference type="EMBL" id="KUG28295.1"/>
    </source>
</evidence>
<dbReference type="EMBL" id="LNQE01000236">
    <property type="protein sequence ID" value="KUG28295.1"/>
    <property type="molecule type" value="Genomic_DNA"/>
</dbReference>
<accession>A0A0W8G579</accession>
<protein>
    <submittedName>
        <fullName evidence="2">Uncharacterized protein</fullName>
    </submittedName>
</protein>
<gene>
    <name evidence="2" type="ORF">ASZ90_001840</name>
</gene>
<evidence type="ECO:0000256" key="1">
    <source>
        <dbReference type="SAM" id="MobiDB-lite"/>
    </source>
</evidence>
<reference evidence="2" key="1">
    <citation type="journal article" date="2015" name="Proc. Natl. Acad. Sci. U.S.A.">
        <title>Networks of energetic and metabolic interactions define dynamics in microbial communities.</title>
        <authorList>
            <person name="Embree M."/>
            <person name="Liu J.K."/>
            <person name="Al-Bassam M.M."/>
            <person name="Zengler K."/>
        </authorList>
    </citation>
    <scope>NUCLEOTIDE SEQUENCE</scope>
</reference>
<comment type="caution">
    <text evidence="2">The sequence shown here is derived from an EMBL/GenBank/DDBJ whole genome shotgun (WGS) entry which is preliminary data.</text>
</comment>
<dbReference type="AlphaFoldDB" id="A0A0W8G579"/>
<proteinExistence type="predicted"/>